<dbReference type="AlphaFoldDB" id="A0A067QLM8"/>
<feature type="compositionally biased region" description="Basic and acidic residues" evidence="1">
    <location>
        <begin position="220"/>
        <end position="246"/>
    </location>
</feature>
<proteinExistence type="predicted"/>
<reference evidence="2 3" key="1">
    <citation type="journal article" date="2014" name="Nat. Commun.">
        <title>Molecular traces of alternative social organization in a termite genome.</title>
        <authorList>
            <person name="Terrapon N."/>
            <person name="Li C."/>
            <person name="Robertson H.M."/>
            <person name="Ji L."/>
            <person name="Meng X."/>
            <person name="Booth W."/>
            <person name="Chen Z."/>
            <person name="Childers C.P."/>
            <person name="Glastad K.M."/>
            <person name="Gokhale K."/>
            <person name="Gowin J."/>
            <person name="Gronenberg W."/>
            <person name="Hermansen R.A."/>
            <person name="Hu H."/>
            <person name="Hunt B.G."/>
            <person name="Huylmans A.K."/>
            <person name="Khalil S.M."/>
            <person name="Mitchell R.D."/>
            <person name="Munoz-Torres M.C."/>
            <person name="Mustard J.A."/>
            <person name="Pan H."/>
            <person name="Reese J.T."/>
            <person name="Scharf M.E."/>
            <person name="Sun F."/>
            <person name="Vogel H."/>
            <person name="Xiao J."/>
            <person name="Yang W."/>
            <person name="Yang Z."/>
            <person name="Yang Z."/>
            <person name="Zhou J."/>
            <person name="Zhu J."/>
            <person name="Brent C.S."/>
            <person name="Elsik C.G."/>
            <person name="Goodisman M.A."/>
            <person name="Liberles D.A."/>
            <person name="Roe R.M."/>
            <person name="Vargo E.L."/>
            <person name="Vilcinskas A."/>
            <person name="Wang J."/>
            <person name="Bornberg-Bauer E."/>
            <person name="Korb J."/>
            <person name="Zhang G."/>
            <person name="Liebig J."/>
        </authorList>
    </citation>
    <scope>NUCLEOTIDE SEQUENCE [LARGE SCALE GENOMIC DNA]</scope>
    <source>
        <tissue evidence="2">Whole organism</tissue>
    </source>
</reference>
<gene>
    <name evidence="2" type="ORF">L798_15700</name>
</gene>
<evidence type="ECO:0000313" key="3">
    <source>
        <dbReference type="Proteomes" id="UP000027135"/>
    </source>
</evidence>
<name>A0A067QLM8_ZOONE</name>
<dbReference type="InParanoid" id="A0A067QLM8"/>
<protein>
    <submittedName>
        <fullName evidence="2">Uncharacterized protein</fullName>
    </submittedName>
</protein>
<evidence type="ECO:0000313" key="2">
    <source>
        <dbReference type="EMBL" id="KDR10038.1"/>
    </source>
</evidence>
<organism evidence="2 3">
    <name type="scientific">Zootermopsis nevadensis</name>
    <name type="common">Dampwood termite</name>
    <dbReference type="NCBI Taxonomy" id="136037"/>
    <lineage>
        <taxon>Eukaryota</taxon>
        <taxon>Metazoa</taxon>
        <taxon>Ecdysozoa</taxon>
        <taxon>Arthropoda</taxon>
        <taxon>Hexapoda</taxon>
        <taxon>Insecta</taxon>
        <taxon>Pterygota</taxon>
        <taxon>Neoptera</taxon>
        <taxon>Polyneoptera</taxon>
        <taxon>Dictyoptera</taxon>
        <taxon>Blattodea</taxon>
        <taxon>Blattoidea</taxon>
        <taxon>Termitoidae</taxon>
        <taxon>Termopsidae</taxon>
        <taxon>Zootermopsis</taxon>
    </lineage>
</organism>
<keyword evidence="3" id="KW-1185">Reference proteome</keyword>
<accession>A0A067QLM8</accession>
<evidence type="ECO:0000256" key="1">
    <source>
        <dbReference type="SAM" id="MobiDB-lite"/>
    </source>
</evidence>
<feature type="region of interest" description="Disordered" evidence="1">
    <location>
        <begin position="220"/>
        <end position="251"/>
    </location>
</feature>
<sequence length="277" mass="32356">MWYYECEVPRLQAESSAITLRYEAKDDNGVNGHVPHNKRTTSFFGAGRRCNVCKDKKYEKERNRRWLENITWSGMISGSRFAPYVSPYAQVGRRTAPSASKLRTQIFMKDYKNRLNHMETEFLIKKKQFFSMKIQFLIKQKKLIKLHTSLVELHDQIMKLGGTDLEVGDIKIVAFSHTQHNKKTDEVNPNPGVSTVKGHNLLGNQDINLTGEPQSITEELKSKQDKDRDLEEAQKDVPTEVDETRDLSSVGKERKRLWTDVFRIRKWKIWRRKNNVS</sequence>
<dbReference type="Proteomes" id="UP000027135">
    <property type="component" value="Unassembled WGS sequence"/>
</dbReference>
<dbReference type="EMBL" id="KK853191">
    <property type="protein sequence ID" value="KDR10038.1"/>
    <property type="molecule type" value="Genomic_DNA"/>
</dbReference>